<evidence type="ECO:0000256" key="4">
    <source>
        <dbReference type="ARBA" id="ARBA00022989"/>
    </source>
</evidence>
<evidence type="ECO:0000256" key="7">
    <source>
        <dbReference type="SAM" id="Phobius"/>
    </source>
</evidence>
<protein>
    <recommendedName>
        <fullName evidence="11">ABC3 transporter permease protein domain-containing protein</fullName>
    </recommendedName>
</protein>
<dbReference type="InterPro" id="IPR050250">
    <property type="entry name" value="Macrolide_Exporter_MacB"/>
</dbReference>
<dbReference type="GO" id="GO:0005886">
    <property type="term" value="C:plasma membrane"/>
    <property type="evidence" value="ECO:0007669"/>
    <property type="project" value="UniProtKB-SubCell"/>
</dbReference>
<comment type="caution">
    <text evidence="10">The sequence shown here is derived from an EMBL/GenBank/DDBJ whole genome shotgun (WGS) entry which is preliminary data.</text>
</comment>
<evidence type="ECO:0000256" key="1">
    <source>
        <dbReference type="ARBA" id="ARBA00004651"/>
    </source>
</evidence>
<dbReference type="Pfam" id="PF02687">
    <property type="entry name" value="FtsX"/>
    <property type="match status" value="1"/>
</dbReference>
<dbReference type="PANTHER" id="PTHR30572:SF4">
    <property type="entry name" value="ABC TRANSPORTER PERMEASE YTRF"/>
    <property type="match status" value="1"/>
</dbReference>
<comment type="similarity">
    <text evidence="6">Belongs to the ABC-4 integral membrane protein family.</text>
</comment>
<accession>X0ZWN6</accession>
<name>X0ZWN6_9ZZZZ</name>
<evidence type="ECO:0000256" key="3">
    <source>
        <dbReference type="ARBA" id="ARBA00022692"/>
    </source>
</evidence>
<keyword evidence="4 7" id="KW-1133">Transmembrane helix</keyword>
<dbReference type="InterPro" id="IPR003838">
    <property type="entry name" value="ABC3_permease_C"/>
</dbReference>
<evidence type="ECO:0000256" key="2">
    <source>
        <dbReference type="ARBA" id="ARBA00022475"/>
    </source>
</evidence>
<evidence type="ECO:0000259" key="8">
    <source>
        <dbReference type="Pfam" id="PF02687"/>
    </source>
</evidence>
<feature type="transmembrane region" description="Helical" evidence="7">
    <location>
        <begin position="289"/>
        <end position="322"/>
    </location>
</feature>
<feature type="non-terminal residue" evidence="10">
    <location>
        <position position="400"/>
    </location>
</feature>
<organism evidence="10">
    <name type="scientific">marine sediment metagenome</name>
    <dbReference type="NCBI Taxonomy" id="412755"/>
    <lineage>
        <taxon>unclassified sequences</taxon>
        <taxon>metagenomes</taxon>
        <taxon>ecological metagenomes</taxon>
    </lineage>
</organism>
<feature type="transmembrane region" description="Helical" evidence="7">
    <location>
        <begin position="21"/>
        <end position="45"/>
    </location>
</feature>
<feature type="domain" description="MacB-like periplasmic core" evidence="9">
    <location>
        <begin position="21"/>
        <end position="270"/>
    </location>
</feature>
<dbReference type="GO" id="GO:0022857">
    <property type="term" value="F:transmembrane transporter activity"/>
    <property type="evidence" value="ECO:0007669"/>
    <property type="project" value="TreeGrafter"/>
</dbReference>
<evidence type="ECO:0000313" key="10">
    <source>
        <dbReference type="EMBL" id="GAG62327.1"/>
    </source>
</evidence>
<sequence length="400" mass="43686">MKFSDLIRIVIKNLKRMKLRTALTVIGVIVGTAAIVTLVGIGTGFQKSITGQFEEMGMVKTIVVFPESMGRAFAMSPTTEGKQEKEMVLDDKAIKKIKKIEGVEGISPVLLLTNAKLQIGNYISQASLMSVNDDMMKQDWYNMESGEILKEKDLRAINVGNKVDKTFYNVNTGKSVSEIELLGEKGKLIAEKYSEGGVTSVTKFPVKIVGILKELGPDDDLRIYIPFELAKRLEKMTGGALFAAKEGEYTQLMVFAESVEKVDRITEKLNEMGFTAMSAKQMLGVISTIFLILRAVLGVLGAIALFVAAIGIVNTLVMSIYERFREIGIMKAIGASNKDISKIFLYEAGAIGFMGGVLGVITGFIFGKGLNVIASYFIQTSISEGLTTFSGLNLFEVPLW</sequence>
<keyword evidence="3 7" id="KW-0812">Transmembrane</keyword>
<keyword evidence="2" id="KW-1003">Cell membrane</keyword>
<dbReference type="EMBL" id="BART01002468">
    <property type="protein sequence ID" value="GAG62327.1"/>
    <property type="molecule type" value="Genomic_DNA"/>
</dbReference>
<reference evidence="10" key="1">
    <citation type="journal article" date="2014" name="Front. Microbiol.">
        <title>High frequency of phylogenetically diverse reductive dehalogenase-homologous genes in deep subseafloor sedimentary metagenomes.</title>
        <authorList>
            <person name="Kawai M."/>
            <person name="Futagami T."/>
            <person name="Toyoda A."/>
            <person name="Takaki Y."/>
            <person name="Nishi S."/>
            <person name="Hori S."/>
            <person name="Arai W."/>
            <person name="Tsubouchi T."/>
            <person name="Morono Y."/>
            <person name="Uchiyama I."/>
            <person name="Ito T."/>
            <person name="Fujiyama A."/>
            <person name="Inagaki F."/>
            <person name="Takami H."/>
        </authorList>
    </citation>
    <scope>NUCLEOTIDE SEQUENCE</scope>
    <source>
        <strain evidence="10">Expedition CK06-06</strain>
    </source>
</reference>
<comment type="subcellular location">
    <subcellularLocation>
        <location evidence="1">Cell membrane</location>
        <topology evidence="1">Multi-pass membrane protein</topology>
    </subcellularLocation>
</comment>
<feature type="transmembrane region" description="Helical" evidence="7">
    <location>
        <begin position="343"/>
        <end position="366"/>
    </location>
</feature>
<evidence type="ECO:0000259" key="9">
    <source>
        <dbReference type="Pfam" id="PF12704"/>
    </source>
</evidence>
<dbReference type="PANTHER" id="PTHR30572">
    <property type="entry name" value="MEMBRANE COMPONENT OF TRANSPORTER-RELATED"/>
    <property type="match status" value="1"/>
</dbReference>
<dbReference type="InterPro" id="IPR025857">
    <property type="entry name" value="MacB_PCD"/>
</dbReference>
<dbReference type="Pfam" id="PF12704">
    <property type="entry name" value="MacB_PCD"/>
    <property type="match status" value="1"/>
</dbReference>
<feature type="domain" description="ABC3 transporter permease C-terminal" evidence="8">
    <location>
        <begin position="299"/>
        <end position="375"/>
    </location>
</feature>
<evidence type="ECO:0008006" key="11">
    <source>
        <dbReference type="Google" id="ProtNLM"/>
    </source>
</evidence>
<proteinExistence type="inferred from homology"/>
<keyword evidence="5 7" id="KW-0472">Membrane</keyword>
<gene>
    <name evidence="10" type="ORF">S01H4_07517</name>
</gene>
<evidence type="ECO:0000256" key="6">
    <source>
        <dbReference type="ARBA" id="ARBA00038076"/>
    </source>
</evidence>
<evidence type="ECO:0000256" key="5">
    <source>
        <dbReference type="ARBA" id="ARBA00023136"/>
    </source>
</evidence>
<dbReference type="AlphaFoldDB" id="X0ZWN6"/>